<dbReference type="InterPro" id="IPR011050">
    <property type="entry name" value="Pectin_lyase_fold/virulence"/>
</dbReference>
<dbReference type="CDD" id="cd13938">
    <property type="entry name" value="PANDER_like_TMEM2"/>
    <property type="match status" value="1"/>
</dbReference>
<keyword evidence="5" id="KW-1003">Cell membrane</keyword>
<dbReference type="InterPro" id="IPR055400">
    <property type="entry name" value="CEMIP_X"/>
</dbReference>
<accession>A0A9J7M7B7</accession>
<dbReference type="RefSeq" id="XP_035695748.1">
    <property type="nucleotide sequence ID" value="XM_035839855.1"/>
</dbReference>
<reference evidence="14" key="2">
    <citation type="submission" date="2025-08" db="UniProtKB">
        <authorList>
            <consortium name="RefSeq"/>
        </authorList>
    </citation>
    <scope>IDENTIFICATION</scope>
    <source>
        <strain evidence="14">S238N-H82</strain>
        <tissue evidence="14">Testes</tissue>
    </source>
</reference>
<sequence length="1356" mass="149442">MMTTVALKLVLAAMLALSPAAAASEASVVLDVEKKPDKPIEVVMLEEEAAKKKKEEETVVENSAWNEDWSEDIVEKAVMKVLKELKYTTSENTQDSRALQETRAVDCPDADPTLTPWNPDHDEAARVVVGRGQNFLLQSSASFHSLEIKDGGRVVFADLGLSSDTEIVLRSREILVSADGEFHIGSEACPYQGSATVALYGRSVDRNNNKQFLVLEGGTLEVHGKHKLGWTQLSQTVPAGGLPKGTYVWDSAPARPRGIHVRVFDEISGTHLSTERFDTQVNEAESLRLAAFIDQVPAGKVVALAVVNTANGKLEATAKQKIGELGSVEVETLGRRQPWAMVSVKDDPSVAVEQRLPYIDDQTTGTATAAVTLQSFFGSFKVTATSEWLGGSPKCRFTVDGVGNEMVINLKDDVSSWEPGDHIVLASTDYDMEQAEEFELLPCEECSTRQVKINGRAKYTHFGEVADDVDLRGEVGLLTRNVKFLSEMEDGCYGDNFCQFFDYDTYGGHLKVLAGFKNVHLSGAEFTRMGRLVLGTYPVHFHLAGDVDEAGGYSRPTYVRDLSIHHCFSRCVTIHGTHGLLVQDTVGYDTLGHCYFLEDGNEQRNVLDHNLGLVTRPGTLLPSDRDENMCLRMTDAVYGDYVPDANKECTGVSTFWIAHPNNVLTNNSAAGSAEVGIWYIFHDEPTGPSAGSLPFKQAERTPLGRFYNNRVHSNSDRGLMIDDRVKTTPASAAAPQEFLALGQGQGYYPHENADLEQPRVPAMIEGLIAYKNQAGAWIRGGDIWQNKCAFVDNGVGITMASSGFFPKDVGGTQQIWNSIFVGESANVGTNTGASAWGMGGVEAVERSFPSQTSFPMRGLDIYDGPTIARSCTFKKYASAPEHDRYSSAIGWRLTNDWHMTPKNNVTDLKFENVKTRVFTTGEDVPFMSTDKDGDKNQIVHDLDGTVTGYPDTYVVRQDNHLVRNPGCVDKPDWHASICSGEFAQVLLSAKPALSRTMTIVRDEYPDHPMTMSGAQRLTTKFYQPVVALEQSYTIHWDTRAPEEVTIYLFNFDSGEWVRLGLCYPPGTTFEIKYQLEGRVRKKVTYEEDISAVSTLTDVEDGGGKLFYFEESTGRQYFVLPRLLFLKLRANEVRSGDDYCSDVGCERVFVTATMKGDQVSDCRASAYPKYSLTPTQPFPMPSFSLDVSDCVDCGAQEPIIFDPSLRFLDVTVVSAGWDETRQGHKTFIEINGVRYNPRRGYFILAVDAVSGSVTHQANFDTHRSAENDVAMANFLRNELPQNSIVVVTVRVRASRFAQEGPAVLKEFGATGPVEVEDKGNFAMVGFKGTVWPSWVREVNLPPGQGPARIEAEIPLMG</sequence>
<evidence type="ECO:0000256" key="10">
    <source>
        <dbReference type="ARBA" id="ARBA00023295"/>
    </source>
</evidence>
<evidence type="ECO:0000256" key="4">
    <source>
        <dbReference type="ARBA" id="ARBA00012774"/>
    </source>
</evidence>
<dbReference type="InterPro" id="IPR019316">
    <property type="entry name" value="G8_domain"/>
</dbReference>
<evidence type="ECO:0000256" key="3">
    <source>
        <dbReference type="ARBA" id="ARBA00007586"/>
    </source>
</evidence>
<dbReference type="Pfam" id="PF24605">
    <property type="entry name" value="CEMIP_X"/>
    <property type="match status" value="1"/>
</dbReference>
<dbReference type="EC" id="3.2.1.35" evidence="4"/>
<evidence type="ECO:0000313" key="13">
    <source>
        <dbReference type="Proteomes" id="UP000001554"/>
    </source>
</evidence>
<dbReference type="InterPro" id="IPR052252">
    <property type="entry name" value="CEMIP/CEMIP2"/>
</dbReference>
<keyword evidence="7" id="KW-0378">Hydrolase</keyword>
<gene>
    <name evidence="14" type="primary">LOC118429376</name>
</gene>
<dbReference type="Pfam" id="PF15711">
    <property type="entry name" value="ILEI"/>
    <property type="match status" value="2"/>
</dbReference>
<evidence type="ECO:0000256" key="5">
    <source>
        <dbReference type="ARBA" id="ARBA00022475"/>
    </source>
</evidence>
<evidence type="ECO:0000256" key="6">
    <source>
        <dbReference type="ARBA" id="ARBA00022737"/>
    </source>
</evidence>
<protein>
    <recommendedName>
        <fullName evidence="4">hyaluronoglucosaminidase</fullName>
        <ecNumber evidence="4">3.2.1.35</ecNumber>
    </recommendedName>
</protein>
<keyword evidence="11" id="KW-0732">Signal</keyword>
<comment type="catalytic activity">
    <reaction evidence="1">
        <text>Random hydrolysis of (1-&gt;4)-linkages between N-acetyl-beta-D-glucosamine and D-glucuronate residues in hyaluronate.</text>
        <dbReference type="EC" id="3.2.1.35"/>
    </reaction>
</comment>
<dbReference type="SUPFAM" id="SSF51126">
    <property type="entry name" value="Pectin lyase-like"/>
    <property type="match status" value="1"/>
</dbReference>
<evidence type="ECO:0000256" key="11">
    <source>
        <dbReference type="SAM" id="SignalP"/>
    </source>
</evidence>
<dbReference type="SMART" id="SM01225">
    <property type="entry name" value="G8"/>
    <property type="match status" value="1"/>
</dbReference>
<dbReference type="InterPro" id="IPR039473">
    <property type="entry name" value="TMEM2_PANDER-like"/>
</dbReference>
<dbReference type="InterPro" id="IPR039477">
    <property type="entry name" value="ILEI/PANDER_dom"/>
</dbReference>
<keyword evidence="6" id="KW-0677">Repeat</keyword>
<dbReference type="Pfam" id="PF24606">
    <property type="entry name" value="CEMIP_beta-hel"/>
    <property type="match status" value="1"/>
</dbReference>
<dbReference type="PROSITE" id="PS51484">
    <property type="entry name" value="G8"/>
    <property type="match status" value="1"/>
</dbReference>
<dbReference type="PANTHER" id="PTHR15535:SF17">
    <property type="entry name" value="TRANSMEMBRANE PROTEIN"/>
    <property type="match status" value="1"/>
</dbReference>
<dbReference type="OrthoDB" id="120976at2759"/>
<proteinExistence type="inferred from homology"/>
<dbReference type="GO" id="GO:0004415">
    <property type="term" value="F:hyalurononglucosaminidase activity"/>
    <property type="evidence" value="ECO:0007669"/>
    <property type="project" value="UniProtKB-EC"/>
</dbReference>
<evidence type="ECO:0000256" key="7">
    <source>
        <dbReference type="ARBA" id="ARBA00022801"/>
    </source>
</evidence>
<keyword evidence="10" id="KW-0326">Glycosidase</keyword>
<feature type="signal peptide" evidence="11">
    <location>
        <begin position="1"/>
        <end position="22"/>
    </location>
</feature>
<dbReference type="GO" id="GO:0005886">
    <property type="term" value="C:plasma membrane"/>
    <property type="evidence" value="ECO:0007669"/>
    <property type="project" value="UniProtKB-SubCell"/>
</dbReference>
<reference evidence="13" key="1">
    <citation type="journal article" date="2020" name="Nat. Ecol. Evol.">
        <title>Deeply conserved synteny resolves early events in vertebrate evolution.</title>
        <authorList>
            <person name="Simakov O."/>
            <person name="Marletaz F."/>
            <person name="Yue J.X."/>
            <person name="O'Connell B."/>
            <person name="Jenkins J."/>
            <person name="Brandt A."/>
            <person name="Calef R."/>
            <person name="Tung C.H."/>
            <person name="Huang T.K."/>
            <person name="Schmutz J."/>
            <person name="Satoh N."/>
            <person name="Yu J.K."/>
            <person name="Putnam N.H."/>
            <person name="Green R.E."/>
            <person name="Rokhsar D.S."/>
        </authorList>
    </citation>
    <scope>NUCLEOTIDE SEQUENCE [LARGE SCALE GENOMIC DNA]</scope>
    <source>
        <strain evidence="13">S238N-H82</strain>
    </source>
</reference>
<dbReference type="Pfam" id="PF10162">
    <property type="entry name" value="G8"/>
    <property type="match status" value="1"/>
</dbReference>
<keyword evidence="8" id="KW-0472">Membrane</keyword>
<dbReference type="KEGG" id="bfo:118429376"/>
<dbReference type="PANTHER" id="PTHR15535">
    <property type="entry name" value="TRANSMEMBRANE PROTEIN 2-RELATED"/>
    <property type="match status" value="1"/>
</dbReference>
<dbReference type="PROSITE" id="PS52031">
    <property type="entry name" value="GG_LECTIN"/>
    <property type="match status" value="2"/>
</dbReference>
<dbReference type="GeneID" id="118429376"/>
<comment type="similarity">
    <text evidence="3">Belongs to the CEMIP family.</text>
</comment>
<keyword evidence="9" id="KW-0325">Glycoprotein</keyword>
<evidence type="ECO:0000256" key="8">
    <source>
        <dbReference type="ARBA" id="ARBA00023136"/>
    </source>
</evidence>
<organism evidence="13 14">
    <name type="scientific">Branchiostoma floridae</name>
    <name type="common">Florida lancelet</name>
    <name type="synonym">Amphioxus</name>
    <dbReference type="NCBI Taxonomy" id="7739"/>
    <lineage>
        <taxon>Eukaryota</taxon>
        <taxon>Metazoa</taxon>
        <taxon>Chordata</taxon>
        <taxon>Cephalochordata</taxon>
        <taxon>Leptocardii</taxon>
        <taxon>Amphioxiformes</taxon>
        <taxon>Branchiostomatidae</taxon>
        <taxon>Branchiostoma</taxon>
    </lineage>
</organism>
<dbReference type="InterPro" id="IPR055401">
    <property type="entry name" value="CEMIP_beta-hel_dom"/>
</dbReference>
<dbReference type="Proteomes" id="UP000001554">
    <property type="component" value="Chromosome 13"/>
</dbReference>
<evidence type="ECO:0000256" key="9">
    <source>
        <dbReference type="ARBA" id="ARBA00023180"/>
    </source>
</evidence>
<comment type="subcellular location">
    <subcellularLocation>
        <location evidence="2">Cell membrane</location>
    </subcellularLocation>
</comment>
<feature type="chain" id="PRO_5039894974" description="hyaluronoglucosaminidase" evidence="11">
    <location>
        <begin position="23"/>
        <end position="1356"/>
    </location>
</feature>
<evidence type="ECO:0000256" key="1">
    <source>
        <dbReference type="ARBA" id="ARBA00000251"/>
    </source>
</evidence>
<feature type="domain" description="G8" evidence="12">
    <location>
        <begin position="115"/>
        <end position="235"/>
    </location>
</feature>
<keyword evidence="13" id="KW-1185">Reference proteome</keyword>
<evidence type="ECO:0000259" key="12">
    <source>
        <dbReference type="PROSITE" id="PS51484"/>
    </source>
</evidence>
<name>A0A9J7M7B7_BRAFL</name>
<evidence type="ECO:0000256" key="2">
    <source>
        <dbReference type="ARBA" id="ARBA00004236"/>
    </source>
</evidence>
<evidence type="ECO:0000313" key="14">
    <source>
        <dbReference type="RefSeq" id="XP_035695748.1"/>
    </source>
</evidence>